<dbReference type="PANTHER" id="PTHR40018:SF1">
    <property type="entry name" value="[PSI+] INDUCTION PROTEIN 2"/>
    <property type="match status" value="1"/>
</dbReference>
<dbReference type="Proteomes" id="UP001165120">
    <property type="component" value="Unassembled WGS sequence"/>
</dbReference>
<keyword evidence="1" id="KW-0472">Membrane</keyword>
<dbReference type="AlphaFoldDB" id="A0A9W6WG98"/>
<keyword evidence="1" id="KW-1133">Transmembrane helix</keyword>
<keyword evidence="3" id="KW-1185">Reference proteome</keyword>
<protein>
    <submittedName>
        <fullName evidence="2">Unnamed protein product</fullName>
    </submittedName>
</protein>
<organism evidence="2 3">
    <name type="scientific">Candida boidinii</name>
    <name type="common">Yeast</name>
    <dbReference type="NCBI Taxonomy" id="5477"/>
    <lineage>
        <taxon>Eukaryota</taxon>
        <taxon>Fungi</taxon>
        <taxon>Dikarya</taxon>
        <taxon>Ascomycota</taxon>
        <taxon>Saccharomycotina</taxon>
        <taxon>Pichiomycetes</taxon>
        <taxon>Pichiales</taxon>
        <taxon>Pichiaceae</taxon>
        <taxon>Ogataea</taxon>
        <taxon>Ogataea/Candida clade</taxon>
    </lineage>
</organism>
<dbReference type="EMBL" id="BSXN01000793">
    <property type="protein sequence ID" value="GME69843.1"/>
    <property type="molecule type" value="Genomic_DNA"/>
</dbReference>
<sequence length="143" mass="16294">MGAVDYLASNKDQFCPANVMNTILSKRSVEDDAKSSWDKCMDKKVCKIVAIVLIVIAALVVFWLISTLIQVLCCGMKCVGALFCCFRPCCPCGDRNNRDISEEKHYQYQQNGNRGYYNQPQPMYHQQSNNANPFETNLPPRYH</sequence>
<name>A0A9W6WG98_CANBO</name>
<proteinExistence type="predicted"/>
<reference evidence="2" key="1">
    <citation type="submission" date="2023-04" db="EMBL/GenBank/DDBJ databases">
        <title>Candida boidinii NBRC 10035.</title>
        <authorList>
            <person name="Ichikawa N."/>
            <person name="Sato H."/>
            <person name="Tonouchi N."/>
        </authorList>
    </citation>
    <scope>NUCLEOTIDE SEQUENCE</scope>
    <source>
        <strain evidence="2">NBRC 10035</strain>
    </source>
</reference>
<dbReference type="InterPro" id="IPR037504">
    <property type="entry name" value="PSI_induc_2"/>
</dbReference>
<accession>A0A9W6WG98</accession>
<gene>
    <name evidence="2" type="ORF">Cboi02_000258900</name>
</gene>
<dbReference type="GO" id="GO:0005886">
    <property type="term" value="C:plasma membrane"/>
    <property type="evidence" value="ECO:0007669"/>
    <property type="project" value="TreeGrafter"/>
</dbReference>
<evidence type="ECO:0000256" key="1">
    <source>
        <dbReference type="SAM" id="Phobius"/>
    </source>
</evidence>
<comment type="caution">
    <text evidence="2">The sequence shown here is derived from an EMBL/GenBank/DDBJ whole genome shotgun (WGS) entry which is preliminary data.</text>
</comment>
<dbReference type="PANTHER" id="PTHR40018">
    <property type="entry name" value="[PSI+] INDUCTION PROTEIN 2"/>
    <property type="match status" value="1"/>
</dbReference>
<feature type="transmembrane region" description="Helical" evidence="1">
    <location>
        <begin position="48"/>
        <end position="69"/>
    </location>
</feature>
<dbReference type="GO" id="GO:0005935">
    <property type="term" value="C:cellular bud neck"/>
    <property type="evidence" value="ECO:0007669"/>
    <property type="project" value="TreeGrafter"/>
</dbReference>
<evidence type="ECO:0000313" key="3">
    <source>
        <dbReference type="Proteomes" id="UP001165120"/>
    </source>
</evidence>
<evidence type="ECO:0000313" key="2">
    <source>
        <dbReference type="EMBL" id="GME69843.1"/>
    </source>
</evidence>
<keyword evidence="1" id="KW-0812">Transmembrane</keyword>